<dbReference type="AlphaFoldDB" id="D3UX15"/>
<reference evidence="1" key="1">
    <citation type="journal article" date="2011" name="PLoS ONE">
        <title>The entomopathogenic bacterial endosymbionts xenorhabdus and photorhabdus: convergent lifestyles from divergent genomes.</title>
        <authorList>
            <person name="Chaston J.M."/>
            <person name="Suen G."/>
            <person name="Tucker S.L."/>
            <person name="Andersen A.W."/>
            <person name="Bhasin A."/>
            <person name="Bode E."/>
            <person name="Bode H.B."/>
            <person name="Brachmann A.O."/>
            <person name="Cowles C.E."/>
            <person name="Cowles K.N."/>
            <person name="Darby C."/>
            <person name="de Leon L."/>
            <person name="Drace K."/>
            <person name="Du Z."/>
            <person name="Givaudan A."/>
            <person name="Herbert Tran E.E."/>
            <person name="Jewell K.A."/>
            <person name="Knack J.J."/>
            <person name="Krasomil-Osterfeld K.C."/>
            <person name="Kukor R."/>
            <person name="Lanois A."/>
            <person name="Latreille P."/>
            <person name="Leimgruber N.K."/>
            <person name="Lipke C.M."/>
            <person name="Liu R."/>
            <person name="Lu X."/>
            <person name="Martens E.C."/>
            <person name="Marri P.R."/>
            <person name="Medigue C."/>
            <person name="Menard M.L."/>
            <person name="Miller N.M."/>
            <person name="Morales-Soto N."/>
            <person name="Norton S."/>
            <person name="Ogier J.C."/>
            <person name="Orchard S.S."/>
            <person name="Park D."/>
            <person name="Park Y."/>
            <person name="Qurollo B.A."/>
            <person name="Sugar D.R."/>
            <person name="Richards G.R."/>
            <person name="Rouy Z."/>
            <person name="Slominski B."/>
            <person name="Slominski K."/>
            <person name="Snyder H."/>
            <person name="Tjaden B.C."/>
            <person name="van der Hoeven R."/>
            <person name="Welch R.D."/>
            <person name="Wheeler C."/>
            <person name="Xiang B."/>
            <person name="Barbazuk B."/>
            <person name="Gaudriault S."/>
            <person name="Goodner B."/>
            <person name="Slater S.C."/>
            <person name="Forst S."/>
            <person name="Goldman B.S."/>
            <person name="Goodrich-Blair H."/>
        </authorList>
    </citation>
    <scope>NUCLEOTIDE SEQUENCE [LARGE SCALE GENOMIC DNA]</scope>
    <source>
        <strain evidence="1">SS-2004</strain>
    </source>
</reference>
<organism evidence="1 2">
    <name type="scientific">Xenorhabdus bovienii (strain SS-2004)</name>
    <name type="common">Xenorhabdus nematophila subsp. bovienii</name>
    <dbReference type="NCBI Taxonomy" id="406818"/>
    <lineage>
        <taxon>Bacteria</taxon>
        <taxon>Pseudomonadati</taxon>
        <taxon>Pseudomonadota</taxon>
        <taxon>Gammaproteobacteria</taxon>
        <taxon>Enterobacterales</taxon>
        <taxon>Morganellaceae</taxon>
        <taxon>Xenorhabdus</taxon>
    </lineage>
</organism>
<sequence>MAKSGADGSDFPQYLLEQRLKNANNPEHADYWQQHIAAGLPLMDDATSRLANGDESFYD</sequence>
<dbReference type="Proteomes" id="UP000002045">
    <property type="component" value="Chromosome"/>
</dbReference>
<name>D3UX15_XENBS</name>
<evidence type="ECO:0000313" key="1">
    <source>
        <dbReference type="EMBL" id="CBJ80000.1"/>
    </source>
</evidence>
<evidence type="ECO:0000313" key="2">
    <source>
        <dbReference type="Proteomes" id="UP000002045"/>
    </source>
</evidence>
<dbReference type="HOGENOM" id="CLU_2959834_0_0_6"/>
<accession>D3UX15</accession>
<protein>
    <submittedName>
        <fullName evidence="1">Uncharacterized protein</fullName>
    </submittedName>
</protein>
<dbReference type="EMBL" id="FN667741">
    <property type="protein sequence ID" value="CBJ80000.1"/>
    <property type="molecule type" value="Genomic_DNA"/>
</dbReference>
<gene>
    <name evidence="1" type="ordered locus">XBJ1_0859</name>
</gene>
<proteinExistence type="predicted"/>
<dbReference type="KEGG" id="xbo:XBJ1_0859"/>